<sequence>MFEGMHFVCFHYEFEHRDTDPDDDCGLAGCPSAPAARGKERLLDTLRTLVGEWSDGPPANWDVHSLPGYLEALAWWLGDADDYYAARKVAMPSDSWTVVSAALRAATVYQ</sequence>
<organism evidence="2 3">
    <name type="scientific">Prauserella muralis</name>
    <dbReference type="NCBI Taxonomy" id="588067"/>
    <lineage>
        <taxon>Bacteria</taxon>
        <taxon>Bacillati</taxon>
        <taxon>Actinomycetota</taxon>
        <taxon>Actinomycetes</taxon>
        <taxon>Pseudonocardiales</taxon>
        <taxon>Pseudonocardiaceae</taxon>
        <taxon>Prauserella</taxon>
    </lineage>
</organism>
<dbReference type="Pfam" id="PF24693">
    <property type="entry name" value="DUF7660"/>
    <property type="match status" value="1"/>
</dbReference>
<accession>A0A2V4ANQ5</accession>
<gene>
    <name evidence="2" type="ORF">BAY60_24865</name>
</gene>
<dbReference type="AlphaFoldDB" id="A0A2V4ANQ5"/>
<evidence type="ECO:0000259" key="1">
    <source>
        <dbReference type="Pfam" id="PF24693"/>
    </source>
</evidence>
<protein>
    <recommendedName>
        <fullName evidence="1">DUF7660 domain-containing protein</fullName>
    </recommendedName>
</protein>
<dbReference type="Proteomes" id="UP000249915">
    <property type="component" value="Unassembled WGS sequence"/>
</dbReference>
<feature type="domain" description="DUF7660" evidence="1">
    <location>
        <begin position="39"/>
        <end position="109"/>
    </location>
</feature>
<reference evidence="2 3" key="1">
    <citation type="submission" date="2016-07" db="EMBL/GenBank/DDBJ databases">
        <title>Draft genome sequence of Prauserella muralis DSM 45305, isolated from a mould-covered wall in an indoor environment.</title>
        <authorList>
            <person name="Ruckert C."/>
            <person name="Albersmeier A."/>
            <person name="Jiang C.-L."/>
            <person name="Jiang Y."/>
            <person name="Kalinowski J."/>
            <person name="Schneider O."/>
            <person name="Winkler A."/>
            <person name="Zotchev S.B."/>
        </authorList>
    </citation>
    <scope>NUCLEOTIDE SEQUENCE [LARGE SCALE GENOMIC DNA]</scope>
    <source>
        <strain evidence="2 3">DSM 45305</strain>
    </source>
</reference>
<dbReference type="InterPro" id="IPR056077">
    <property type="entry name" value="DUF7660"/>
</dbReference>
<evidence type="ECO:0000313" key="3">
    <source>
        <dbReference type="Proteomes" id="UP000249915"/>
    </source>
</evidence>
<dbReference type="EMBL" id="MASW01000006">
    <property type="protein sequence ID" value="PXY20756.1"/>
    <property type="molecule type" value="Genomic_DNA"/>
</dbReference>
<keyword evidence="3" id="KW-1185">Reference proteome</keyword>
<name>A0A2V4ANQ5_9PSEU</name>
<proteinExistence type="predicted"/>
<comment type="caution">
    <text evidence="2">The sequence shown here is derived from an EMBL/GenBank/DDBJ whole genome shotgun (WGS) entry which is preliminary data.</text>
</comment>
<evidence type="ECO:0000313" key="2">
    <source>
        <dbReference type="EMBL" id="PXY20756.1"/>
    </source>
</evidence>